<gene>
    <name evidence="2" type="ORF">HPP92_015975</name>
    <name evidence="1" type="ORF">HPP92_016559</name>
</gene>
<sequence length="127" mass="13741">MKVEYPELDLGEASDSSWLMLPSATKSSKLFQGWNSLPVIITPASAPHWRSPALQALIKNGSEKWSECKEGSVGSGKNDLAALSLEVGFEEAVTARAGTEGRIRRASQHVSGFCGGKKEEARNYGFR</sequence>
<proteinExistence type="predicted"/>
<name>A0A835QHS6_VANPL</name>
<comment type="caution">
    <text evidence="1">The sequence shown here is derived from an EMBL/GenBank/DDBJ whole genome shotgun (WGS) entry which is preliminary data.</text>
</comment>
<evidence type="ECO:0000313" key="3">
    <source>
        <dbReference type="Proteomes" id="UP000636800"/>
    </source>
</evidence>
<dbReference type="EMBL" id="JADCNM010000008">
    <property type="protein sequence ID" value="KAG0471429.1"/>
    <property type="molecule type" value="Genomic_DNA"/>
</dbReference>
<protein>
    <submittedName>
        <fullName evidence="1">Uncharacterized protein</fullName>
    </submittedName>
</protein>
<organism evidence="1 3">
    <name type="scientific">Vanilla planifolia</name>
    <name type="common">Vanilla</name>
    <dbReference type="NCBI Taxonomy" id="51239"/>
    <lineage>
        <taxon>Eukaryota</taxon>
        <taxon>Viridiplantae</taxon>
        <taxon>Streptophyta</taxon>
        <taxon>Embryophyta</taxon>
        <taxon>Tracheophyta</taxon>
        <taxon>Spermatophyta</taxon>
        <taxon>Magnoliopsida</taxon>
        <taxon>Liliopsida</taxon>
        <taxon>Asparagales</taxon>
        <taxon>Orchidaceae</taxon>
        <taxon>Vanilloideae</taxon>
        <taxon>Vanilleae</taxon>
        <taxon>Vanilla</taxon>
    </lineage>
</organism>
<dbReference type="Proteomes" id="UP000636800">
    <property type="component" value="Unassembled WGS sequence"/>
</dbReference>
<dbReference type="EMBL" id="JADCNL010000008">
    <property type="protein sequence ID" value="KAG0469859.1"/>
    <property type="molecule type" value="Genomic_DNA"/>
</dbReference>
<dbReference type="AlphaFoldDB" id="A0A835QHS6"/>
<reference evidence="3 4" key="1">
    <citation type="journal article" date="2020" name="Nat. Food">
        <title>A phased Vanilla planifolia genome enables genetic improvement of flavour and production.</title>
        <authorList>
            <person name="Hasing T."/>
            <person name="Tang H."/>
            <person name="Brym M."/>
            <person name="Khazi F."/>
            <person name="Huang T."/>
            <person name="Chambers A.H."/>
        </authorList>
    </citation>
    <scope>NUCLEOTIDE SEQUENCE [LARGE SCALE GENOMIC DNA]</scope>
    <source>
        <tissue evidence="1">Leaf</tissue>
    </source>
</reference>
<evidence type="ECO:0000313" key="4">
    <source>
        <dbReference type="Proteomes" id="UP000639772"/>
    </source>
</evidence>
<keyword evidence="3" id="KW-1185">Reference proteome</keyword>
<dbReference type="Proteomes" id="UP000639772">
    <property type="component" value="Unassembled WGS sequence"/>
</dbReference>
<accession>A0A835QHS6</accession>
<evidence type="ECO:0000313" key="1">
    <source>
        <dbReference type="EMBL" id="KAG0469859.1"/>
    </source>
</evidence>
<evidence type="ECO:0000313" key="2">
    <source>
        <dbReference type="EMBL" id="KAG0471429.1"/>
    </source>
</evidence>